<gene>
    <name evidence="1" type="ORF">BGL_2c25460</name>
</gene>
<dbReference type="GO" id="GO:0016740">
    <property type="term" value="F:transferase activity"/>
    <property type="evidence" value="ECO:0007669"/>
    <property type="project" value="UniProtKB-KW"/>
</dbReference>
<reference evidence="2" key="1">
    <citation type="submission" date="2011-03" db="EMBL/GenBank/DDBJ databases">
        <authorList>
            <person name="Voget S."/>
            <person name="Streit W.R."/>
            <person name="Jaeger K.E."/>
            <person name="Daniel R."/>
        </authorList>
    </citation>
    <scope>NUCLEOTIDE SEQUENCE [LARGE SCALE GENOMIC DNA]</scope>
    <source>
        <strain evidence="2">PG1</strain>
    </source>
</reference>
<dbReference type="EMBL" id="CP002581">
    <property type="protein sequence ID" value="AJK50602.1"/>
    <property type="molecule type" value="Genomic_DNA"/>
</dbReference>
<accession>A0A0B6RZ07</accession>
<name>A0A0B6RZ07_BURPL</name>
<dbReference type="Proteomes" id="UP000031838">
    <property type="component" value="Chromosome 2"/>
</dbReference>
<proteinExistence type="predicted"/>
<keyword evidence="2" id="KW-1185">Reference proteome</keyword>
<keyword evidence="1" id="KW-0808">Transferase</keyword>
<protein>
    <submittedName>
        <fullName evidence="1">Putative glutamyl-tRNA(Gln) amidotransferase subunit A</fullName>
    </submittedName>
</protein>
<evidence type="ECO:0000313" key="2">
    <source>
        <dbReference type="Proteomes" id="UP000031838"/>
    </source>
</evidence>
<organism evidence="1 2">
    <name type="scientific">Burkholderia plantarii</name>
    <dbReference type="NCBI Taxonomy" id="41899"/>
    <lineage>
        <taxon>Bacteria</taxon>
        <taxon>Pseudomonadati</taxon>
        <taxon>Pseudomonadota</taxon>
        <taxon>Betaproteobacteria</taxon>
        <taxon>Burkholderiales</taxon>
        <taxon>Burkholderiaceae</taxon>
        <taxon>Burkholderia</taxon>
    </lineage>
</organism>
<dbReference type="KEGG" id="bgp:BGL_2c25460"/>
<dbReference type="AlphaFoldDB" id="A0A0B6RZ07"/>
<evidence type="ECO:0000313" key="1">
    <source>
        <dbReference type="EMBL" id="AJK50602.1"/>
    </source>
</evidence>
<sequence>MRVACRDVTGLPGLSLRFGTSGGGLPIGVQLVGPWLAESTILHLAALLESVSPVRGMNPDLSNL</sequence>
<reference evidence="1 2" key="2">
    <citation type="journal article" date="2016" name="Appl. Microbiol. Biotechnol.">
        <title>Mutations improving production and secretion of extracellular lipase by Burkholderia glumae PG1.</title>
        <authorList>
            <person name="Knapp A."/>
            <person name="Voget S."/>
            <person name="Gao R."/>
            <person name="Zaburannyi N."/>
            <person name="Krysciak D."/>
            <person name="Breuer M."/>
            <person name="Hauer B."/>
            <person name="Streit W.R."/>
            <person name="Muller R."/>
            <person name="Daniel R."/>
            <person name="Jaeger K.E."/>
        </authorList>
    </citation>
    <scope>NUCLEOTIDE SEQUENCE [LARGE SCALE GENOMIC DNA]</scope>
    <source>
        <strain evidence="1 2">PG1</strain>
    </source>
</reference>
<dbReference type="HOGENOM" id="CLU_2974241_0_0_4"/>
<dbReference type="InterPro" id="IPR036928">
    <property type="entry name" value="AS_sf"/>
</dbReference>
<dbReference type="SUPFAM" id="SSF75304">
    <property type="entry name" value="Amidase signature (AS) enzymes"/>
    <property type="match status" value="1"/>
</dbReference>
<dbReference type="Gene3D" id="3.90.1300.10">
    <property type="entry name" value="Amidase signature (AS) domain"/>
    <property type="match status" value="1"/>
</dbReference>